<name>A0A344LT03_9FLAO</name>
<dbReference type="Proteomes" id="UP000251561">
    <property type="component" value="Chromosome"/>
</dbReference>
<reference evidence="1 2" key="1">
    <citation type="submission" date="2018-06" db="EMBL/GenBank/DDBJ databases">
        <title>Genome sequencing of Flavobacterium.</title>
        <authorList>
            <person name="Baek M.-G."/>
            <person name="Yi H."/>
        </authorList>
    </citation>
    <scope>NUCLEOTIDE SEQUENCE [LARGE SCALE GENOMIC DNA]</scope>
    <source>
        <strain evidence="1 2">HYN0086</strain>
    </source>
</reference>
<dbReference type="KEGG" id="ffl:HYN86_10750"/>
<gene>
    <name evidence="1" type="ORF">HYN86_10750</name>
</gene>
<proteinExistence type="predicted"/>
<protein>
    <submittedName>
        <fullName evidence="1">Uncharacterized protein</fullName>
    </submittedName>
</protein>
<sequence>MDCFLELIPAPEASGSFIFLGRKFTVLIRSFLLPKKDDSSISAKAFLLKQGLWFTVFRNTIIFKGIIFNKLKNQGFLLVDGFRFNTMFVL</sequence>
<organism evidence="1 2">
    <name type="scientific">Flavobacterium fluviale</name>
    <dbReference type="NCBI Taxonomy" id="2249356"/>
    <lineage>
        <taxon>Bacteria</taxon>
        <taxon>Pseudomonadati</taxon>
        <taxon>Bacteroidota</taxon>
        <taxon>Flavobacteriia</taxon>
        <taxon>Flavobacteriales</taxon>
        <taxon>Flavobacteriaceae</taxon>
        <taxon>Flavobacterium</taxon>
    </lineage>
</organism>
<accession>A0A344LT03</accession>
<dbReference type="EMBL" id="CP030261">
    <property type="protein sequence ID" value="AXB57045.1"/>
    <property type="molecule type" value="Genomic_DNA"/>
</dbReference>
<evidence type="ECO:0000313" key="1">
    <source>
        <dbReference type="EMBL" id="AXB57045.1"/>
    </source>
</evidence>
<dbReference type="AlphaFoldDB" id="A0A344LT03"/>
<evidence type="ECO:0000313" key="2">
    <source>
        <dbReference type="Proteomes" id="UP000251561"/>
    </source>
</evidence>
<keyword evidence="2" id="KW-1185">Reference proteome</keyword>